<accession>M0J4R6</accession>
<dbReference type="EMBL" id="AOLP01000012">
    <property type="protein sequence ID" value="EMA04117.1"/>
    <property type="molecule type" value="Genomic_DNA"/>
</dbReference>
<proteinExistence type="predicted"/>
<dbReference type="Gene3D" id="3.40.50.300">
    <property type="entry name" value="P-loop containing nucleotide triphosphate hydrolases"/>
    <property type="match status" value="2"/>
</dbReference>
<evidence type="ECO:0000313" key="4">
    <source>
        <dbReference type="Proteomes" id="UP000011553"/>
    </source>
</evidence>
<feature type="region of interest" description="Disordered" evidence="1">
    <location>
        <begin position="1"/>
        <end position="105"/>
    </location>
</feature>
<gene>
    <name evidence="3" type="ORF">C438_12433</name>
</gene>
<dbReference type="SUPFAM" id="SSF52540">
    <property type="entry name" value="P-loop containing nucleoside triphosphate hydrolases"/>
    <property type="match status" value="1"/>
</dbReference>
<dbReference type="InterPro" id="IPR002789">
    <property type="entry name" value="HerA_central"/>
</dbReference>
<comment type="caution">
    <text evidence="3">The sequence shown here is derived from an EMBL/GenBank/DDBJ whole genome shotgun (WGS) entry which is preliminary data.</text>
</comment>
<evidence type="ECO:0000259" key="2">
    <source>
        <dbReference type="Pfam" id="PF01935"/>
    </source>
</evidence>
<evidence type="ECO:0000256" key="1">
    <source>
        <dbReference type="SAM" id="MobiDB-lite"/>
    </source>
</evidence>
<feature type="domain" description="Helicase HerA central" evidence="2">
    <location>
        <begin position="278"/>
        <end position="512"/>
    </location>
</feature>
<dbReference type="Proteomes" id="UP000011553">
    <property type="component" value="Unassembled WGS sequence"/>
</dbReference>
<evidence type="ECO:0000313" key="3">
    <source>
        <dbReference type="EMBL" id="EMA04117.1"/>
    </source>
</evidence>
<dbReference type="AlphaFoldDB" id="M0J4R6"/>
<sequence>MTDLGDFSDFAGDDSDDSSDAGRDEQAGTAAGNGGSARSDSVSEPDATAASSADGDGVDAGRDGRDERRDGGSTDATSAAGATGATDDADDLQFDEYDADPVGDERGVGAIAVSPGLRVSEDPERTALRAFVTAGNRERVRLGKYLVVPYPDDELLFCRIVGLEYAQEFQADDATEIHARRAMRRPADEFEERDFKFMAELEPIAVLFSDRGELKRRMVDRVPKPQATVGEATDATQIKTGLKIPEAGVFLGHLSVGGEKVRTAARPPTIDYRLKDDYTDGDPLVFRHTLVAGGTGSGKTHASKNILRQYLSGERSYEMDDGREVQTAVVQFDPQDEYAQMHDDNPDMDAETARRYEREGVAHGGHDDTVALVPKMAGSSYPGANHRAEQLEFTIPFSMARDLPWLVAGSSLNDNQYPALIELLNRFFRNYGDSGTYKQFLQFLDDPALKEELHESGRVHEATFDAVKRRVRGVPSGVFDQDARPITELDHQLVRPGGLTVVPTYHLSSSRAKELFVLAVSALLIDDKLSNDPSSDRIKETPVVLGMDEAHNFLTDADSVQARKVIQKFTEAAKQGRKERLGLFLITQDPQDIADPVFKQVNTKVVLNLGDEDAIKSVNIPPNLEDKVPYMEKGQMVVYSPDNSEPVELTGLSTCVTRHGD</sequence>
<feature type="compositionally biased region" description="Low complexity" evidence="1">
    <location>
        <begin position="1"/>
        <end position="10"/>
    </location>
</feature>
<protein>
    <recommendedName>
        <fullName evidence="2">Helicase HerA central domain-containing protein</fullName>
    </recommendedName>
</protein>
<dbReference type="Pfam" id="PF01935">
    <property type="entry name" value="DUF87"/>
    <property type="match status" value="1"/>
</dbReference>
<dbReference type="InterPro" id="IPR027417">
    <property type="entry name" value="P-loop_NTPase"/>
</dbReference>
<feature type="compositionally biased region" description="Acidic residues" evidence="1">
    <location>
        <begin position="87"/>
        <end position="102"/>
    </location>
</feature>
<feature type="compositionally biased region" description="Basic and acidic residues" evidence="1">
    <location>
        <begin position="59"/>
        <end position="72"/>
    </location>
</feature>
<feature type="compositionally biased region" description="Low complexity" evidence="1">
    <location>
        <begin position="46"/>
        <end position="55"/>
    </location>
</feature>
<dbReference type="RefSeq" id="WP_004969688.1">
    <property type="nucleotide sequence ID" value="NZ_AOLP01000012.1"/>
</dbReference>
<dbReference type="InterPro" id="IPR051162">
    <property type="entry name" value="T4SS_component"/>
</dbReference>
<organism evidence="3 4">
    <name type="scientific">Haloferax denitrificans ATCC 35960</name>
    <dbReference type="NCBI Taxonomy" id="662478"/>
    <lineage>
        <taxon>Archaea</taxon>
        <taxon>Methanobacteriati</taxon>
        <taxon>Methanobacteriota</taxon>
        <taxon>Stenosarchaea group</taxon>
        <taxon>Halobacteria</taxon>
        <taxon>Halobacteriales</taxon>
        <taxon>Haloferacaceae</taxon>
        <taxon>Haloferax</taxon>
    </lineage>
</organism>
<keyword evidence="4" id="KW-1185">Reference proteome</keyword>
<dbReference type="PATRIC" id="fig|662478.6.peg.2431"/>
<reference evidence="3 4" key="1">
    <citation type="journal article" date="2014" name="PLoS Genet.">
        <title>Phylogenetically driven sequencing of extremely halophilic archaea reveals strategies for static and dynamic osmo-response.</title>
        <authorList>
            <person name="Becker E.A."/>
            <person name="Seitzer P.M."/>
            <person name="Tritt A."/>
            <person name="Larsen D."/>
            <person name="Krusor M."/>
            <person name="Yao A.I."/>
            <person name="Wu D."/>
            <person name="Madern D."/>
            <person name="Eisen J.A."/>
            <person name="Darling A.E."/>
            <person name="Facciotti M.T."/>
        </authorList>
    </citation>
    <scope>NUCLEOTIDE SEQUENCE [LARGE SCALE GENOMIC DNA]</scope>
    <source>
        <strain evidence="3 4">ATCC 35960</strain>
    </source>
</reference>
<name>M0J4R6_9EURY</name>
<dbReference type="PANTHER" id="PTHR30121:SF6">
    <property type="entry name" value="SLR6007 PROTEIN"/>
    <property type="match status" value="1"/>
</dbReference>
<dbReference type="PANTHER" id="PTHR30121">
    <property type="entry name" value="UNCHARACTERIZED PROTEIN YJGR-RELATED"/>
    <property type="match status" value="1"/>
</dbReference>
<feature type="compositionally biased region" description="Low complexity" evidence="1">
    <location>
        <begin position="73"/>
        <end position="86"/>
    </location>
</feature>